<evidence type="ECO:0000259" key="2">
    <source>
        <dbReference type="Pfam" id="PF12776"/>
    </source>
</evidence>
<sequence>MVGKKEKQSKTKENQQTEDEVDEKSYVRWSLDMERALADILRDERNIGNKSDAGWKTVAYNSASSKLSSQLHIDIIADNVKNRIKTLKKLYEIVSDILNQSGFSWDATKKMITVDDDNAWQEYIKVRFILDRATGEGAETGEEADEIMTPIEESNVIDLDSETQGQEELNIGEDDLSPNTTNRQRKRIQASTSSLVAHAKKRMVSKDVLADSVAKMASSFQEFIRTSTQKLDAGEVYDEIIAILDLSEDEELKACAWFIENEKQFQMLKKVPAARKKSMVLMFISQGA</sequence>
<feature type="region of interest" description="Disordered" evidence="1">
    <location>
        <begin position="168"/>
        <end position="189"/>
    </location>
</feature>
<dbReference type="EMBL" id="OIVN01002269">
    <property type="protein sequence ID" value="SPD02162.1"/>
    <property type="molecule type" value="Genomic_DNA"/>
</dbReference>
<dbReference type="Pfam" id="PF12776">
    <property type="entry name" value="Myb_DNA-bind_3"/>
    <property type="match status" value="1"/>
</dbReference>
<evidence type="ECO:0000313" key="3">
    <source>
        <dbReference type="EMBL" id="SPD02162.1"/>
    </source>
</evidence>
<dbReference type="PANTHER" id="PTHR46929">
    <property type="entry name" value="EXPRESSED PROTEIN"/>
    <property type="match status" value="1"/>
</dbReference>
<gene>
    <name evidence="3" type="ORF">FSB_LOCUS30044</name>
</gene>
<proteinExistence type="predicted"/>
<protein>
    <recommendedName>
        <fullName evidence="2">Myb/SANT-like domain-containing protein</fullName>
    </recommendedName>
</protein>
<dbReference type="PANTHER" id="PTHR46929:SF3">
    <property type="entry name" value="MYB_SANT-LIKE DOMAIN-CONTAINING PROTEIN"/>
    <property type="match status" value="1"/>
</dbReference>
<reference evidence="3" key="1">
    <citation type="submission" date="2018-02" db="EMBL/GenBank/DDBJ databases">
        <authorList>
            <person name="Cohen D.B."/>
            <person name="Kent A.D."/>
        </authorList>
    </citation>
    <scope>NUCLEOTIDE SEQUENCE</scope>
</reference>
<organism evidence="3">
    <name type="scientific">Fagus sylvatica</name>
    <name type="common">Beechnut</name>
    <dbReference type="NCBI Taxonomy" id="28930"/>
    <lineage>
        <taxon>Eukaryota</taxon>
        <taxon>Viridiplantae</taxon>
        <taxon>Streptophyta</taxon>
        <taxon>Embryophyta</taxon>
        <taxon>Tracheophyta</taxon>
        <taxon>Spermatophyta</taxon>
        <taxon>Magnoliopsida</taxon>
        <taxon>eudicotyledons</taxon>
        <taxon>Gunneridae</taxon>
        <taxon>Pentapetalae</taxon>
        <taxon>rosids</taxon>
        <taxon>fabids</taxon>
        <taxon>Fagales</taxon>
        <taxon>Fagaceae</taxon>
        <taxon>Fagus</taxon>
    </lineage>
</organism>
<feature type="domain" description="Myb/SANT-like" evidence="2">
    <location>
        <begin position="28"/>
        <end position="123"/>
    </location>
</feature>
<feature type="region of interest" description="Disordered" evidence="1">
    <location>
        <begin position="1"/>
        <end position="24"/>
    </location>
</feature>
<dbReference type="InterPro" id="IPR024752">
    <property type="entry name" value="Myb/SANT-like_dom"/>
</dbReference>
<dbReference type="AlphaFoldDB" id="A0A2N9GR90"/>
<accession>A0A2N9GR90</accession>
<feature type="compositionally biased region" description="Basic and acidic residues" evidence="1">
    <location>
        <begin position="1"/>
        <end position="15"/>
    </location>
</feature>
<name>A0A2N9GR90_FAGSY</name>
<evidence type="ECO:0000256" key="1">
    <source>
        <dbReference type="SAM" id="MobiDB-lite"/>
    </source>
</evidence>